<dbReference type="GO" id="GO:0005829">
    <property type="term" value="C:cytosol"/>
    <property type="evidence" value="ECO:0007669"/>
    <property type="project" value="TreeGrafter"/>
</dbReference>
<dbReference type="EC" id="5.3.1.6" evidence="5"/>
<keyword evidence="4 5" id="KW-0413">Isomerase</keyword>
<comment type="similarity">
    <text evidence="2 5">Belongs to the ribose 5-phosphate isomerase family.</text>
</comment>
<dbReference type="GO" id="GO:0004751">
    <property type="term" value="F:ribose-5-phosphate isomerase activity"/>
    <property type="evidence" value="ECO:0007669"/>
    <property type="project" value="UniProtKB-UniRule"/>
</dbReference>
<comment type="function">
    <text evidence="5">Catalyzes the reversible conversion of ribose-5-phosphate to ribulose 5-phosphate.</text>
</comment>
<dbReference type="Gene3D" id="3.40.50.1360">
    <property type="match status" value="1"/>
</dbReference>
<evidence type="ECO:0000256" key="1">
    <source>
        <dbReference type="ARBA" id="ARBA00001713"/>
    </source>
</evidence>
<organism evidence="6 7">
    <name type="scientific">Methanobacterium bryantii</name>
    <dbReference type="NCBI Taxonomy" id="2161"/>
    <lineage>
        <taxon>Archaea</taxon>
        <taxon>Methanobacteriati</taxon>
        <taxon>Methanobacteriota</taxon>
        <taxon>Methanomada group</taxon>
        <taxon>Methanobacteria</taxon>
        <taxon>Methanobacteriales</taxon>
        <taxon>Methanobacteriaceae</taxon>
        <taxon>Methanobacterium</taxon>
    </lineage>
</organism>
<dbReference type="InterPro" id="IPR020672">
    <property type="entry name" value="Ribose5P_isomerase_typA_subgr"/>
</dbReference>
<accession>A0A2A2H430</accession>
<feature type="binding site" evidence="5">
    <location>
        <begin position="80"/>
        <end position="83"/>
    </location>
    <ligand>
        <name>substrate</name>
    </ligand>
</feature>
<feature type="active site" description="Proton acceptor" evidence="5">
    <location>
        <position position="102"/>
    </location>
</feature>
<dbReference type="Gene3D" id="3.30.70.260">
    <property type="match status" value="1"/>
</dbReference>
<keyword evidence="7" id="KW-1185">Reference proteome</keyword>
<sequence>MELKRNVGYAAAKLVEDGNIVGLGTGSTTLYFLEKLGKRIIDEELEILGIPTSYQSFLLAKENGIPVTTLEEHSIDIAVDGADEVDSRLNLIKGGGAAHTMEKIVDSAADKFIVIVDDSKVVDKLGAFPVPVEVIPQACRTVSDHVKQFGGVPALRMGQRKGGPVITDNGNFVIDVKFESIEDPAYLEKELNYIPGVVENGIFFGVTDEVLVGSSEGIKSLKK</sequence>
<dbReference type="Proteomes" id="UP000217784">
    <property type="component" value="Unassembled WGS sequence"/>
</dbReference>
<evidence type="ECO:0000256" key="3">
    <source>
        <dbReference type="ARBA" id="ARBA00011881"/>
    </source>
</evidence>
<reference evidence="6 7" key="1">
    <citation type="journal article" date="2017" name="BMC Genomics">
        <title>Genomic analysis of methanogenic archaea reveals a shift towards energy conservation.</title>
        <authorList>
            <person name="Gilmore S.P."/>
            <person name="Henske J.K."/>
            <person name="Sexton J.A."/>
            <person name="Solomon K.V."/>
            <person name="Seppala S."/>
            <person name="Yoo J.I."/>
            <person name="Huyett L.M."/>
            <person name="Pressman A."/>
            <person name="Cogan J.Z."/>
            <person name="Kivenson V."/>
            <person name="Peng X."/>
            <person name="Tan Y."/>
            <person name="Valentine D.L."/>
            <person name="O'Malley M.A."/>
        </authorList>
    </citation>
    <scope>NUCLEOTIDE SEQUENCE [LARGE SCALE GENOMIC DNA]</scope>
    <source>
        <strain evidence="6 7">M.o.H.</strain>
    </source>
</reference>
<dbReference type="NCBIfam" id="TIGR00021">
    <property type="entry name" value="rpiA"/>
    <property type="match status" value="1"/>
</dbReference>
<comment type="pathway">
    <text evidence="5">Carbohydrate degradation; pentose phosphate pathway; D-ribose 5-phosphate from D-ribulose 5-phosphate (non-oxidative stage): step 1/1.</text>
</comment>
<evidence type="ECO:0000313" key="7">
    <source>
        <dbReference type="Proteomes" id="UP000217784"/>
    </source>
</evidence>
<dbReference type="Pfam" id="PF06026">
    <property type="entry name" value="Rib_5-P_isom_A"/>
    <property type="match status" value="1"/>
</dbReference>
<dbReference type="PANTHER" id="PTHR11934">
    <property type="entry name" value="RIBOSE-5-PHOSPHATE ISOMERASE"/>
    <property type="match status" value="1"/>
</dbReference>
<feature type="binding site" evidence="5">
    <location>
        <begin position="25"/>
        <end position="28"/>
    </location>
    <ligand>
        <name>substrate</name>
    </ligand>
</feature>
<dbReference type="InterPro" id="IPR037171">
    <property type="entry name" value="NagB/RpiA_transferase-like"/>
</dbReference>
<evidence type="ECO:0000256" key="4">
    <source>
        <dbReference type="ARBA" id="ARBA00023235"/>
    </source>
</evidence>
<dbReference type="SUPFAM" id="SSF100950">
    <property type="entry name" value="NagB/RpiA/CoA transferase-like"/>
    <property type="match status" value="1"/>
</dbReference>
<gene>
    <name evidence="5" type="primary">rpiA</name>
    <name evidence="6" type="ORF">ASJ80_03225</name>
</gene>
<protein>
    <recommendedName>
        <fullName evidence="5">Ribose-5-phosphate isomerase A</fullName>
        <ecNumber evidence="5">5.3.1.6</ecNumber>
    </recommendedName>
    <alternativeName>
        <fullName evidence="5">Phosphoriboisomerase A</fullName>
        <shortName evidence="5">PRI</shortName>
    </alternativeName>
</protein>
<evidence type="ECO:0000313" key="6">
    <source>
        <dbReference type="EMBL" id="PAV04040.1"/>
    </source>
</evidence>
<comment type="subunit">
    <text evidence="5">Homodimer.</text>
</comment>
<feature type="binding site" evidence="5">
    <location>
        <position position="120"/>
    </location>
    <ligand>
        <name>substrate</name>
    </ligand>
</feature>
<dbReference type="RefSeq" id="WP_069583734.1">
    <property type="nucleotide sequence ID" value="NZ_LMVM01000033.1"/>
</dbReference>
<dbReference type="EMBL" id="LMVM01000033">
    <property type="protein sequence ID" value="PAV04040.1"/>
    <property type="molecule type" value="Genomic_DNA"/>
</dbReference>
<dbReference type="AlphaFoldDB" id="A0A2A2H430"/>
<dbReference type="PANTHER" id="PTHR11934:SF0">
    <property type="entry name" value="RIBOSE-5-PHOSPHATE ISOMERASE"/>
    <property type="match status" value="1"/>
</dbReference>
<dbReference type="FunFam" id="3.40.50.1360:FF:000001">
    <property type="entry name" value="Ribose-5-phosphate isomerase A"/>
    <property type="match status" value="1"/>
</dbReference>
<evidence type="ECO:0000256" key="5">
    <source>
        <dbReference type="HAMAP-Rule" id="MF_00170"/>
    </source>
</evidence>
<proteinExistence type="inferred from homology"/>
<dbReference type="OrthoDB" id="19013at2157"/>
<dbReference type="InterPro" id="IPR004788">
    <property type="entry name" value="Ribose5P_isomerase_type_A"/>
</dbReference>
<dbReference type="HAMAP" id="MF_00170">
    <property type="entry name" value="Rib_5P_isom_A"/>
    <property type="match status" value="1"/>
</dbReference>
<comment type="subunit">
    <text evidence="3">Homotetramer.</text>
</comment>
<dbReference type="GO" id="GO:0006014">
    <property type="term" value="P:D-ribose metabolic process"/>
    <property type="evidence" value="ECO:0007669"/>
    <property type="project" value="TreeGrafter"/>
</dbReference>
<dbReference type="GO" id="GO:0009052">
    <property type="term" value="P:pentose-phosphate shunt, non-oxidative branch"/>
    <property type="evidence" value="ECO:0007669"/>
    <property type="project" value="UniProtKB-UniRule"/>
</dbReference>
<comment type="catalytic activity">
    <reaction evidence="1 5">
        <text>aldehydo-D-ribose 5-phosphate = D-ribulose 5-phosphate</text>
        <dbReference type="Rhea" id="RHEA:14657"/>
        <dbReference type="ChEBI" id="CHEBI:58121"/>
        <dbReference type="ChEBI" id="CHEBI:58273"/>
        <dbReference type="EC" id="5.3.1.6"/>
    </reaction>
</comment>
<comment type="caution">
    <text evidence="6">The sequence shown here is derived from an EMBL/GenBank/DDBJ whole genome shotgun (WGS) entry which is preliminary data.</text>
</comment>
<dbReference type="UniPathway" id="UPA00115">
    <property type="reaction ID" value="UER00412"/>
</dbReference>
<dbReference type="NCBIfam" id="NF001924">
    <property type="entry name" value="PRK00702.1"/>
    <property type="match status" value="1"/>
</dbReference>
<name>A0A2A2H430_METBR</name>
<feature type="binding site" evidence="5">
    <location>
        <begin position="93"/>
        <end position="96"/>
    </location>
    <ligand>
        <name>substrate</name>
    </ligand>
</feature>
<dbReference type="FunFam" id="3.30.70.260:FF:000018">
    <property type="entry name" value="Ribose-5-phosphate isomerase A"/>
    <property type="match status" value="1"/>
</dbReference>
<evidence type="ECO:0000256" key="2">
    <source>
        <dbReference type="ARBA" id="ARBA00008088"/>
    </source>
</evidence>
<dbReference type="SUPFAM" id="SSF75445">
    <property type="entry name" value="D-ribose-5-phosphate isomerase (RpiA), lid domain"/>
    <property type="match status" value="1"/>
</dbReference>
<dbReference type="CDD" id="cd01398">
    <property type="entry name" value="RPI_A"/>
    <property type="match status" value="1"/>
</dbReference>